<dbReference type="CDD" id="cd06267">
    <property type="entry name" value="PBP1_LacI_sugar_binding-like"/>
    <property type="match status" value="1"/>
</dbReference>
<keyword evidence="1" id="KW-0805">Transcription regulation</keyword>
<accession>A0A2G3E1K8</accession>
<comment type="caution">
    <text evidence="5">The sequence shown here is derived from an EMBL/GenBank/DDBJ whole genome shotgun (WGS) entry which is preliminary data.</text>
</comment>
<dbReference type="PROSITE" id="PS50932">
    <property type="entry name" value="HTH_LACI_2"/>
    <property type="match status" value="1"/>
</dbReference>
<evidence type="ECO:0000313" key="6">
    <source>
        <dbReference type="Proteomes" id="UP000224563"/>
    </source>
</evidence>
<dbReference type="Gene3D" id="1.10.260.40">
    <property type="entry name" value="lambda repressor-like DNA-binding domains"/>
    <property type="match status" value="1"/>
</dbReference>
<feature type="domain" description="HTH lacI-type" evidence="4">
    <location>
        <begin position="4"/>
        <end position="58"/>
    </location>
</feature>
<evidence type="ECO:0000256" key="1">
    <source>
        <dbReference type="ARBA" id="ARBA00023015"/>
    </source>
</evidence>
<dbReference type="GO" id="GO:0003700">
    <property type="term" value="F:DNA-binding transcription factor activity"/>
    <property type="evidence" value="ECO:0007669"/>
    <property type="project" value="TreeGrafter"/>
</dbReference>
<dbReference type="Pfam" id="PF13377">
    <property type="entry name" value="Peripla_BP_3"/>
    <property type="match status" value="1"/>
</dbReference>
<reference evidence="5 6" key="1">
    <citation type="submission" date="2017-10" db="EMBL/GenBank/DDBJ databases">
        <title>Resolving the taxonomy of Roseburia spp., Eubacterium rectale and Agathobacter spp. through phylogenomic analysis.</title>
        <authorList>
            <person name="Sheridan P.O."/>
            <person name="Walker A.W."/>
            <person name="Duncan S.H."/>
            <person name="Scott K.P."/>
            <person name="Toole P.W.O."/>
            <person name="Luis P."/>
            <person name="Flint H.J."/>
        </authorList>
    </citation>
    <scope>NUCLEOTIDE SEQUENCE [LARGE SCALE GENOMIC DNA]</scope>
    <source>
        <strain evidence="5 6">JK623</strain>
    </source>
</reference>
<dbReference type="PRINTS" id="PR00036">
    <property type="entry name" value="HTHLACI"/>
</dbReference>
<name>A0A2G3E1K8_9FIRM</name>
<dbReference type="Pfam" id="PF00356">
    <property type="entry name" value="LacI"/>
    <property type="match status" value="1"/>
</dbReference>
<gene>
    <name evidence="5" type="ORF">CSX02_09210</name>
</gene>
<dbReference type="Gene3D" id="3.40.50.2300">
    <property type="match status" value="2"/>
</dbReference>
<dbReference type="SMART" id="SM00354">
    <property type="entry name" value="HTH_LACI"/>
    <property type="match status" value="1"/>
</dbReference>
<reference evidence="5 6" key="2">
    <citation type="submission" date="2017-10" db="EMBL/GenBank/DDBJ databases">
        <authorList>
            <person name="Banno H."/>
            <person name="Chua N.-H."/>
        </authorList>
    </citation>
    <scope>NUCLEOTIDE SEQUENCE [LARGE SCALE GENOMIC DNA]</scope>
    <source>
        <strain evidence="5 6">JK623</strain>
    </source>
</reference>
<dbReference type="GO" id="GO:0000976">
    <property type="term" value="F:transcription cis-regulatory region binding"/>
    <property type="evidence" value="ECO:0007669"/>
    <property type="project" value="TreeGrafter"/>
</dbReference>
<evidence type="ECO:0000259" key="4">
    <source>
        <dbReference type="PROSITE" id="PS50932"/>
    </source>
</evidence>
<protein>
    <submittedName>
        <fullName evidence="5">LacI family transcriptional regulator</fullName>
    </submittedName>
</protein>
<evidence type="ECO:0000256" key="3">
    <source>
        <dbReference type="ARBA" id="ARBA00023163"/>
    </source>
</evidence>
<dbReference type="EMBL" id="PDYG01000074">
    <property type="protein sequence ID" value="PHU37177.1"/>
    <property type="molecule type" value="Genomic_DNA"/>
</dbReference>
<dbReference type="PANTHER" id="PTHR30146:SF149">
    <property type="entry name" value="HTH-TYPE TRANSCRIPTIONAL REGULATOR EBGR"/>
    <property type="match status" value="1"/>
</dbReference>
<dbReference type="Proteomes" id="UP000224563">
    <property type="component" value="Unassembled WGS sequence"/>
</dbReference>
<dbReference type="InterPro" id="IPR046335">
    <property type="entry name" value="LacI/GalR-like_sensor"/>
</dbReference>
<dbReference type="CDD" id="cd01392">
    <property type="entry name" value="HTH_LacI"/>
    <property type="match status" value="1"/>
</dbReference>
<dbReference type="InterPro" id="IPR000843">
    <property type="entry name" value="HTH_LacI"/>
</dbReference>
<keyword evidence="2" id="KW-0238">DNA-binding</keyword>
<proteinExistence type="predicted"/>
<dbReference type="RefSeq" id="WP_099386464.1">
    <property type="nucleotide sequence ID" value="NZ_PDYG01000074.1"/>
</dbReference>
<dbReference type="PANTHER" id="PTHR30146">
    <property type="entry name" value="LACI-RELATED TRANSCRIPTIONAL REPRESSOR"/>
    <property type="match status" value="1"/>
</dbReference>
<dbReference type="AlphaFoldDB" id="A0A2G3E1K8"/>
<dbReference type="InterPro" id="IPR010982">
    <property type="entry name" value="Lambda_DNA-bd_dom_sf"/>
</dbReference>
<dbReference type="InterPro" id="IPR028082">
    <property type="entry name" value="Peripla_BP_I"/>
</dbReference>
<keyword evidence="6" id="KW-1185">Reference proteome</keyword>
<dbReference type="SUPFAM" id="SSF47413">
    <property type="entry name" value="lambda repressor-like DNA-binding domains"/>
    <property type="match status" value="1"/>
</dbReference>
<evidence type="ECO:0000313" key="5">
    <source>
        <dbReference type="EMBL" id="PHU37177.1"/>
    </source>
</evidence>
<evidence type="ECO:0000256" key="2">
    <source>
        <dbReference type="ARBA" id="ARBA00023125"/>
    </source>
</evidence>
<keyword evidence="3" id="KW-0804">Transcription</keyword>
<dbReference type="SUPFAM" id="SSF53822">
    <property type="entry name" value="Periplasmic binding protein-like I"/>
    <property type="match status" value="1"/>
</dbReference>
<sequence length="341" mass="37855">MAALTIKDIAKLCGVSTSTVSRAINNETGINKETKERILETIAEYNFVPNNSARNLKMLDSNTIALLIKGIDNQFFQGMLHTFEGELNKIEYSFVVHAVGENQDEIAVAAELIKEKKLKGIIFLGGGHVENTDDVMIPLGVPYVRCTGAIEGRKLTGGCSITIDDRKESEKAVSYLIEKGHRRIAIFTAPDHSVGRLRLEGYKDALAKHGIPFDENYVRYSKVTDKAYSMENGYLLGKSLIEDGTNCTAIFAVSDNMAMGVYKAIYEAGKRIPQDYSIIGFDGLDMTRYYHPSLTTIQQPVEDMVKASIKQLMKAIDGQELKEHQILYEGTLLERDSVIAL</sequence>
<organism evidence="5 6">
    <name type="scientific">Agathobacter ruminis</name>
    <dbReference type="NCBI Taxonomy" id="1712665"/>
    <lineage>
        <taxon>Bacteria</taxon>
        <taxon>Bacillati</taxon>
        <taxon>Bacillota</taxon>
        <taxon>Clostridia</taxon>
        <taxon>Lachnospirales</taxon>
        <taxon>Lachnospiraceae</taxon>
        <taxon>Agathobacter</taxon>
    </lineage>
</organism>